<keyword evidence="2" id="KW-0808">Transferase</keyword>
<organism evidence="5 6">
    <name type="scientific">Anaeramoeba flamelloides</name>
    <dbReference type="NCBI Taxonomy" id="1746091"/>
    <lineage>
        <taxon>Eukaryota</taxon>
        <taxon>Metamonada</taxon>
        <taxon>Anaeramoebidae</taxon>
        <taxon>Anaeramoeba</taxon>
    </lineage>
</organism>
<evidence type="ECO:0000256" key="2">
    <source>
        <dbReference type="ARBA" id="ARBA00022679"/>
    </source>
</evidence>
<dbReference type="PANTHER" id="PTHR30409">
    <property type="entry name" value="CARBAMATE KINASE"/>
    <property type="match status" value="1"/>
</dbReference>
<dbReference type="InterPro" id="IPR003964">
    <property type="entry name" value="Carb_kinase"/>
</dbReference>
<evidence type="ECO:0000259" key="4">
    <source>
        <dbReference type="Pfam" id="PF00696"/>
    </source>
</evidence>
<proteinExistence type="inferred from homology"/>
<reference evidence="5" key="1">
    <citation type="submission" date="2022-08" db="EMBL/GenBank/DDBJ databases">
        <title>Novel sulphate-reducing endosymbionts in the free-living metamonad Anaeramoeba.</title>
        <authorList>
            <person name="Jerlstrom-Hultqvist J."/>
            <person name="Cepicka I."/>
            <person name="Gallot-Lavallee L."/>
            <person name="Salas-Leiva D."/>
            <person name="Curtis B.A."/>
            <person name="Zahonova K."/>
            <person name="Pipaliya S."/>
            <person name="Dacks J."/>
            <person name="Roger A.J."/>
        </authorList>
    </citation>
    <scope>NUCLEOTIDE SEQUENCE</scope>
    <source>
        <strain evidence="5">Busselton2</strain>
    </source>
</reference>
<dbReference type="Gene3D" id="3.40.1160.10">
    <property type="entry name" value="Acetylglutamate kinase-like"/>
    <property type="match status" value="1"/>
</dbReference>
<dbReference type="SUPFAM" id="SSF53633">
    <property type="entry name" value="Carbamate kinase-like"/>
    <property type="match status" value="1"/>
</dbReference>
<keyword evidence="3 5" id="KW-0418">Kinase</keyword>
<dbReference type="GO" id="GO:0019546">
    <property type="term" value="P:L-arginine deiminase pathway"/>
    <property type="evidence" value="ECO:0007669"/>
    <property type="project" value="TreeGrafter"/>
</dbReference>
<dbReference type="GO" id="GO:0005829">
    <property type="term" value="C:cytosol"/>
    <property type="evidence" value="ECO:0007669"/>
    <property type="project" value="TreeGrafter"/>
</dbReference>
<dbReference type="FunFam" id="3.40.1160.10:FF:000007">
    <property type="entry name" value="Carbamate kinase"/>
    <property type="match status" value="1"/>
</dbReference>
<dbReference type="NCBIfam" id="TIGR00746">
    <property type="entry name" value="arcC"/>
    <property type="match status" value="1"/>
</dbReference>
<dbReference type="InterPro" id="IPR001048">
    <property type="entry name" value="Asp/Glu/Uridylate_kinase"/>
</dbReference>
<dbReference type="EMBL" id="JANTQA010000070">
    <property type="protein sequence ID" value="KAJ3424970.1"/>
    <property type="molecule type" value="Genomic_DNA"/>
</dbReference>
<evidence type="ECO:0000256" key="1">
    <source>
        <dbReference type="ARBA" id="ARBA00011066"/>
    </source>
</evidence>
<evidence type="ECO:0000313" key="6">
    <source>
        <dbReference type="Proteomes" id="UP001146793"/>
    </source>
</evidence>
<gene>
    <name evidence="5" type="ORF">M0812_27399</name>
</gene>
<dbReference type="CDD" id="cd04235">
    <property type="entry name" value="AAK_CK"/>
    <property type="match status" value="1"/>
</dbReference>
<sequence>MLEGCTKIFALGLLLGTVLTLLFKKFFFKPQEPVNSISEDELSSGSESEELISEDSDMQIEIVDETIEARKNPVIVIALGGNALLQKGDKGTIEDQRKNAKVACKQIVKLVQKGFSVHVVHGNGPQAGAVFLQNVNSKETIPSNPLDVVVSETQGLIGYIIQQELQNELDKQGIKKHVATIITRMEVSAEDPAFKTPTKPIGKFYTEEEAKELEKDGYCMKEDAGRGWRITTFSPQPLRILERPVIESLIKDGNVITISCGGGGIPVVDKDGEIQGVEGVIDKDRAGCLLATQVNADIFMILTDVEQCYLDWGKETKRPLYSMTVEEAEQYLEEGHFAVGSMYPKVQSASRFTKKTKRTAIITSLDKALEAIDGNTGTRMLN</sequence>
<feature type="domain" description="Aspartate/glutamate/uridylate kinase" evidence="4">
    <location>
        <begin position="74"/>
        <end position="364"/>
    </location>
</feature>
<comment type="caution">
    <text evidence="5">The sequence shown here is derived from an EMBL/GenBank/DDBJ whole genome shotgun (WGS) entry which is preliminary data.</text>
</comment>
<dbReference type="Pfam" id="PF00696">
    <property type="entry name" value="AA_kinase"/>
    <property type="match status" value="1"/>
</dbReference>
<dbReference type="NCBIfam" id="NF009007">
    <property type="entry name" value="PRK12352.1"/>
    <property type="match status" value="1"/>
</dbReference>
<dbReference type="AlphaFoldDB" id="A0AAV7Y7Z4"/>
<accession>A0AAV7Y7Z4</accession>
<evidence type="ECO:0000313" key="5">
    <source>
        <dbReference type="EMBL" id="KAJ3424970.1"/>
    </source>
</evidence>
<comment type="similarity">
    <text evidence="1">Belongs to the carbamate kinase family.</text>
</comment>
<dbReference type="PANTHER" id="PTHR30409:SF1">
    <property type="entry name" value="CARBAMATE KINASE-RELATED"/>
    <property type="match status" value="1"/>
</dbReference>
<name>A0AAV7Y7Z4_9EUKA</name>
<dbReference type="Proteomes" id="UP001146793">
    <property type="component" value="Unassembled WGS sequence"/>
</dbReference>
<dbReference type="GO" id="GO:0008804">
    <property type="term" value="F:carbamate kinase activity"/>
    <property type="evidence" value="ECO:0007669"/>
    <property type="project" value="InterPro"/>
</dbReference>
<dbReference type="InterPro" id="IPR036393">
    <property type="entry name" value="AceGlu_kinase-like_sf"/>
</dbReference>
<evidence type="ECO:0000256" key="3">
    <source>
        <dbReference type="ARBA" id="ARBA00022777"/>
    </source>
</evidence>
<dbReference type="PRINTS" id="PR01469">
    <property type="entry name" value="CARBMTKINASE"/>
</dbReference>
<protein>
    <submittedName>
        <fullName evidence="5">Carbamate kinase</fullName>
    </submittedName>
</protein>